<evidence type="ECO:0000256" key="2">
    <source>
        <dbReference type="ARBA" id="ARBA00022771"/>
    </source>
</evidence>
<reference evidence="5" key="1">
    <citation type="submission" date="2021-03" db="EMBL/GenBank/DDBJ databases">
        <authorList>
            <person name="Bekaert M."/>
        </authorList>
    </citation>
    <scope>NUCLEOTIDE SEQUENCE</scope>
</reference>
<feature type="domain" description="Zinc finger PHD-type" evidence="4">
    <location>
        <begin position="160"/>
        <end position="208"/>
    </location>
</feature>
<keyword evidence="3" id="KW-0862">Zinc</keyword>
<dbReference type="InterPro" id="IPR011011">
    <property type="entry name" value="Znf_FYVE_PHD"/>
</dbReference>
<dbReference type="Gene3D" id="3.30.40.10">
    <property type="entry name" value="Zinc/RING finger domain, C3HC4 (zinc finger)"/>
    <property type="match status" value="1"/>
</dbReference>
<keyword evidence="1" id="KW-0479">Metal-binding</keyword>
<evidence type="ECO:0000313" key="6">
    <source>
        <dbReference type="Proteomes" id="UP000683360"/>
    </source>
</evidence>
<protein>
    <recommendedName>
        <fullName evidence="4">Zinc finger PHD-type domain-containing protein</fullName>
    </recommendedName>
</protein>
<dbReference type="PANTHER" id="PTHR47526">
    <property type="entry name" value="ATP-DEPENDENT DNA HELICASE"/>
    <property type="match status" value="1"/>
</dbReference>
<proteinExistence type="predicted"/>
<dbReference type="InterPro" id="IPR011335">
    <property type="entry name" value="Restrct_endonuc-II-like"/>
</dbReference>
<keyword evidence="6" id="KW-1185">Reference proteome</keyword>
<evidence type="ECO:0000256" key="1">
    <source>
        <dbReference type="ARBA" id="ARBA00022723"/>
    </source>
</evidence>
<dbReference type="GO" id="GO:0008270">
    <property type="term" value="F:zinc ion binding"/>
    <property type="evidence" value="ECO:0007669"/>
    <property type="project" value="UniProtKB-KW"/>
</dbReference>
<dbReference type="Proteomes" id="UP000683360">
    <property type="component" value="Unassembled WGS sequence"/>
</dbReference>
<sequence>MKDNHGNFEMKDIGLVLNSKFPYLGASPDEIANCDCCGEICIEIKCPYRKRDVKLDAALDKRDCLEMRDADFHAESIEIDNDLCDTLLVKSKLFFSNAILPELVGKLYSKPSVDTSVNTEVRDQALAACSSVPLRDTCVNVDNSINSCDNSRTGSSRLIICICQKEYNPEKDDVIGCDNENCPYIWFHFKCAKIKRVPKGDWMCLVGLSKKDFYIQRMSKRTARTYSKKIKKNI</sequence>
<dbReference type="InterPro" id="IPR011604">
    <property type="entry name" value="PDDEXK-like_dom_sf"/>
</dbReference>
<comment type="caution">
    <text evidence="5">The sequence shown here is derived from an EMBL/GenBank/DDBJ whole genome shotgun (WGS) entry which is preliminary data.</text>
</comment>
<dbReference type="InterPro" id="IPR013083">
    <property type="entry name" value="Znf_RING/FYVE/PHD"/>
</dbReference>
<dbReference type="EMBL" id="CAJPWZ010002714">
    <property type="protein sequence ID" value="CAG2243755.1"/>
    <property type="molecule type" value="Genomic_DNA"/>
</dbReference>
<evidence type="ECO:0000259" key="4">
    <source>
        <dbReference type="SMART" id="SM00249"/>
    </source>
</evidence>
<accession>A0A8S3UD14</accession>
<evidence type="ECO:0000313" key="5">
    <source>
        <dbReference type="EMBL" id="CAG2243755.1"/>
    </source>
</evidence>
<dbReference type="Gene3D" id="3.90.320.10">
    <property type="match status" value="1"/>
</dbReference>
<dbReference type="GO" id="GO:0006281">
    <property type="term" value="P:DNA repair"/>
    <property type="evidence" value="ECO:0007669"/>
    <property type="project" value="UniProtKB-ARBA"/>
</dbReference>
<organism evidence="5 6">
    <name type="scientific">Mytilus edulis</name>
    <name type="common">Blue mussel</name>
    <dbReference type="NCBI Taxonomy" id="6550"/>
    <lineage>
        <taxon>Eukaryota</taxon>
        <taxon>Metazoa</taxon>
        <taxon>Spiralia</taxon>
        <taxon>Lophotrochozoa</taxon>
        <taxon>Mollusca</taxon>
        <taxon>Bivalvia</taxon>
        <taxon>Autobranchia</taxon>
        <taxon>Pteriomorphia</taxon>
        <taxon>Mytilida</taxon>
        <taxon>Mytiloidea</taxon>
        <taxon>Mytilidae</taxon>
        <taxon>Mytilinae</taxon>
        <taxon>Mytilus</taxon>
    </lineage>
</organism>
<dbReference type="OrthoDB" id="7753208at2759"/>
<name>A0A8S3UD14_MYTED</name>
<evidence type="ECO:0000256" key="3">
    <source>
        <dbReference type="ARBA" id="ARBA00022833"/>
    </source>
</evidence>
<dbReference type="SUPFAM" id="SSF57903">
    <property type="entry name" value="FYVE/PHD zinc finger"/>
    <property type="match status" value="1"/>
</dbReference>
<gene>
    <name evidence="5" type="ORF">MEDL_55885</name>
</gene>
<dbReference type="AlphaFoldDB" id="A0A8S3UD14"/>
<dbReference type="PANTHER" id="PTHR47526:SF3">
    <property type="entry name" value="PHD-TYPE DOMAIN-CONTAINING PROTEIN"/>
    <property type="match status" value="1"/>
</dbReference>
<keyword evidence="2" id="KW-0863">Zinc-finger</keyword>
<dbReference type="SUPFAM" id="SSF52980">
    <property type="entry name" value="Restriction endonuclease-like"/>
    <property type="match status" value="1"/>
</dbReference>
<dbReference type="SMART" id="SM00249">
    <property type="entry name" value="PHD"/>
    <property type="match status" value="1"/>
</dbReference>
<dbReference type="InterPro" id="IPR001965">
    <property type="entry name" value="Znf_PHD"/>
</dbReference>